<comment type="caution">
    <text evidence="2">The sequence shown here is derived from an EMBL/GenBank/DDBJ whole genome shotgun (WGS) entry which is preliminary data.</text>
</comment>
<reference evidence="2 3" key="1">
    <citation type="journal article" date="2014" name="Agronomy (Basel)">
        <title>A Draft Genome Sequence for Ensete ventricosum, the Drought-Tolerant Tree Against Hunger.</title>
        <authorList>
            <person name="Harrison J."/>
            <person name="Moore K.A."/>
            <person name="Paszkiewicz K."/>
            <person name="Jones T."/>
            <person name="Grant M."/>
            <person name="Ambacheew D."/>
            <person name="Muzemil S."/>
            <person name="Studholme D.J."/>
        </authorList>
    </citation>
    <scope>NUCLEOTIDE SEQUENCE [LARGE SCALE GENOMIC DNA]</scope>
</reference>
<dbReference type="PANTHER" id="PTHR34657">
    <property type="entry name" value="EMBRYO SAC DEVELOPMENT ARREST 6"/>
    <property type="match status" value="1"/>
</dbReference>
<dbReference type="PANTHER" id="PTHR34657:SF4">
    <property type="entry name" value="EMBRYO SAC DEVELOPMENT ARREST 6"/>
    <property type="match status" value="1"/>
</dbReference>
<gene>
    <name evidence="2" type="ORF">B296_00019761</name>
</gene>
<proteinExistence type="predicted"/>
<dbReference type="EMBL" id="AMZH03019972">
    <property type="protein sequence ID" value="RRT39704.1"/>
    <property type="molecule type" value="Genomic_DNA"/>
</dbReference>
<accession>A0A426XJR4</accession>
<organism evidence="2 3">
    <name type="scientific">Ensete ventricosum</name>
    <name type="common">Abyssinian banana</name>
    <name type="synonym">Musa ensete</name>
    <dbReference type="NCBI Taxonomy" id="4639"/>
    <lineage>
        <taxon>Eukaryota</taxon>
        <taxon>Viridiplantae</taxon>
        <taxon>Streptophyta</taxon>
        <taxon>Embryophyta</taxon>
        <taxon>Tracheophyta</taxon>
        <taxon>Spermatophyta</taxon>
        <taxon>Magnoliopsida</taxon>
        <taxon>Liliopsida</taxon>
        <taxon>Zingiberales</taxon>
        <taxon>Musaceae</taxon>
        <taxon>Ensete</taxon>
    </lineage>
</organism>
<evidence type="ECO:0000313" key="2">
    <source>
        <dbReference type="EMBL" id="RRT39704.1"/>
    </source>
</evidence>
<evidence type="ECO:0000256" key="1">
    <source>
        <dbReference type="SAM" id="MobiDB-lite"/>
    </source>
</evidence>
<protein>
    <submittedName>
        <fullName evidence="2">Uncharacterized protein</fullName>
    </submittedName>
</protein>
<dbReference type="Proteomes" id="UP000287651">
    <property type="component" value="Unassembled WGS sequence"/>
</dbReference>
<dbReference type="AlphaFoldDB" id="A0A426XJR4"/>
<feature type="compositionally biased region" description="Basic and acidic residues" evidence="1">
    <location>
        <begin position="58"/>
        <end position="67"/>
    </location>
</feature>
<evidence type="ECO:0000313" key="3">
    <source>
        <dbReference type="Proteomes" id="UP000287651"/>
    </source>
</evidence>
<sequence length="130" mass="14325">MHDTHRASQPYVTPVDATDKELSKWGPLGLTWFANRREADMARGGGPPMSICTPKPSVLEKRKDRVPSDPISTQSQSKAEPRLRPSPVARRRRGGPGQAGYAEVSYLLKSDAAHIPGVVNPTQLARWLQM</sequence>
<name>A0A426XJR4_ENSVE</name>
<feature type="region of interest" description="Disordered" evidence="1">
    <location>
        <begin position="39"/>
        <end position="99"/>
    </location>
</feature>